<evidence type="ECO:0000256" key="1">
    <source>
        <dbReference type="SAM" id="Phobius"/>
    </source>
</evidence>
<reference evidence="2" key="1">
    <citation type="submission" date="2021-01" db="EMBL/GenBank/DDBJ databases">
        <authorList>
            <person name="Corre E."/>
            <person name="Pelletier E."/>
            <person name="Niang G."/>
            <person name="Scheremetjew M."/>
            <person name="Finn R."/>
            <person name="Kale V."/>
            <person name="Holt S."/>
            <person name="Cochrane G."/>
            <person name="Meng A."/>
            <person name="Brown T."/>
            <person name="Cohen L."/>
        </authorList>
    </citation>
    <scope>NUCLEOTIDE SEQUENCE</scope>
    <source>
        <strain evidence="2">CCMP3278</strain>
    </source>
</reference>
<feature type="transmembrane region" description="Helical" evidence="1">
    <location>
        <begin position="77"/>
        <end position="97"/>
    </location>
</feature>
<protein>
    <submittedName>
        <fullName evidence="2">Uncharacterized protein</fullName>
    </submittedName>
</protein>
<organism evidence="2">
    <name type="scientific">Timspurckia oligopyrenoides</name>
    <dbReference type="NCBI Taxonomy" id="708627"/>
    <lineage>
        <taxon>Eukaryota</taxon>
        <taxon>Rhodophyta</taxon>
        <taxon>Bangiophyceae</taxon>
        <taxon>Porphyridiales</taxon>
        <taxon>Porphyridiaceae</taxon>
        <taxon>Timspurckia</taxon>
    </lineage>
</organism>
<feature type="transmembrane region" description="Helical" evidence="1">
    <location>
        <begin position="109"/>
        <end position="133"/>
    </location>
</feature>
<evidence type="ECO:0000313" key="2">
    <source>
        <dbReference type="EMBL" id="CAD8819688.1"/>
    </source>
</evidence>
<accession>A0A7S0ZF20</accession>
<dbReference type="EMBL" id="HBFP01005735">
    <property type="protein sequence ID" value="CAD8819688.1"/>
    <property type="molecule type" value="Transcribed_RNA"/>
</dbReference>
<feature type="transmembrane region" description="Helical" evidence="1">
    <location>
        <begin position="6"/>
        <end position="24"/>
    </location>
</feature>
<proteinExistence type="predicted"/>
<name>A0A7S0ZF20_9RHOD</name>
<gene>
    <name evidence="2" type="ORF">TOLI1172_LOCUS4077</name>
</gene>
<keyword evidence="1" id="KW-0812">Transmembrane</keyword>
<keyword evidence="1" id="KW-1133">Transmembrane helix</keyword>
<keyword evidence="1" id="KW-0472">Membrane</keyword>
<dbReference type="AlphaFoldDB" id="A0A7S0ZF20"/>
<feature type="transmembrane region" description="Helical" evidence="1">
    <location>
        <begin position="36"/>
        <end position="57"/>
    </location>
</feature>
<sequence length="147" mass="16305">MLVYTILASAGAVGFLCATLYRAITAKPAPKSTENTVPKGSWIAPAVLSSAFFVYSVYTISEEGFTGFWIDHTRNFWGIQIWFDLLLGIGTGFYFLVPKAKTVDMYIPFWYIAVPATGCIGLCAMTSRCLYLWESLDISSNETKPLE</sequence>